<feature type="domain" description="Subtilisin-like protease fibronectin type-III" evidence="4">
    <location>
        <begin position="401"/>
        <end position="495"/>
    </location>
</feature>
<dbReference type="Pfam" id="PF17766">
    <property type="entry name" value="fn3_6"/>
    <property type="match status" value="1"/>
</dbReference>
<evidence type="ECO:0000313" key="5">
    <source>
        <dbReference type="EMBL" id="VFU19888.1"/>
    </source>
</evidence>
<dbReference type="Pfam" id="PF00685">
    <property type="entry name" value="Sulfotransfer_1"/>
    <property type="match status" value="2"/>
</dbReference>
<evidence type="ECO:0000256" key="2">
    <source>
        <dbReference type="ARBA" id="ARBA00022679"/>
    </source>
</evidence>
<dbReference type="SUPFAM" id="SSF52540">
    <property type="entry name" value="P-loop containing nucleoside triphosphate hydrolases"/>
    <property type="match status" value="3"/>
</dbReference>
<evidence type="ECO:0000259" key="4">
    <source>
        <dbReference type="Pfam" id="PF17766"/>
    </source>
</evidence>
<reference evidence="5" key="1">
    <citation type="submission" date="2019-03" db="EMBL/GenBank/DDBJ databases">
        <authorList>
            <person name="Mank J."/>
            <person name="Almeida P."/>
        </authorList>
    </citation>
    <scope>NUCLEOTIDE SEQUENCE</scope>
    <source>
        <strain evidence="5">78183</strain>
    </source>
</reference>
<dbReference type="AlphaFoldDB" id="A0A6N2JWB1"/>
<sequence>MKIRDKLIQRIPAYVNNLATRTSNGLWQGFIVGTTTISSNGENVPRDEIQGLVAGCPSEKNWDGSPLYFYKGVWYPFFAIRGALSFQQHFIARDTDIILTSMPKSGTTWLKALAFSVVNRNIYSPTESPLLTTPSHDLVRFFEIDLYSKSQLPDLEQLPSPRIFSSHSHYETLPQSIRSSPGCKIVYICRNPLDQLVSYFHFSRKFKRENVKPLSSIDEGFDNVCRGIQSQGPFWDSVLGYWKASLERPDKVLFLKYEDLKDDITFNLKKLAEFLGLPFSEKEEKEGVIEEISRLCSFDNLRNLEVNRTGVRPLGTPNTTIYDNTGKPLQNSSHHFANPHEVGVGEINPHKALNPGLVFETTTEDYLQFLCYYGYPEKNIRSMSKTNFNCPRINIDRLISNINYPSISISNLDRHKPAQTIKRTVTNVGCPNATYISRVHAPVGLEVKVFPNKIAFVEGLTRVSFKVLFDGKEASNGYNFGSVTWFDGRHSVRLSFASYGPFWDSVLGYWKASLERPDKVGDWCNDLTPSMAERFLKIVEEKLADSGLSFKTTTFSSNGENVPTDEIQGLVAGFPSEKNWDGSPLYFYKGVWYPAFAIRGAISFRQHFIARDTDIILASMPKSGTTWLKALAFSVVNRSIYSPTESPLLTTPPHDLVRFFEVDLYAKHQLPDLEQLPSPRIFSSHSHYEAMPQSIRGSGCKIVYICRNPLDQLVSAFHFFRKFKRENVRPLSSIDDDFDNVCWIRIVLERPDKVLFLKYEDLKDDITFNLKKLAEFLGIPFTDKEEKDGVIEEISKLCSFDNLRNLEVNRTGVRPMGTPNSAFFRKAKVGDWCNDLTPSMAERFLKIVEEKLAGSGLSFKVISSFKSSYFKNSTLSGLSKLAFQYPNTLSQKGPKTLDTKTNIVEIVIN</sequence>
<dbReference type="PANTHER" id="PTHR11783">
    <property type="entry name" value="SULFOTRANSFERASE SULT"/>
    <property type="match status" value="1"/>
</dbReference>
<accession>A0A6N2JWB1</accession>
<dbReference type="Gene3D" id="2.60.40.2310">
    <property type="match status" value="1"/>
</dbReference>
<proteinExistence type="inferred from homology"/>
<dbReference type="InterPro" id="IPR027417">
    <property type="entry name" value="P-loop_NTPase"/>
</dbReference>
<organism evidence="5">
    <name type="scientific">Salix viminalis</name>
    <name type="common">Common osier</name>
    <name type="synonym">Basket willow</name>
    <dbReference type="NCBI Taxonomy" id="40686"/>
    <lineage>
        <taxon>Eukaryota</taxon>
        <taxon>Viridiplantae</taxon>
        <taxon>Streptophyta</taxon>
        <taxon>Embryophyta</taxon>
        <taxon>Tracheophyta</taxon>
        <taxon>Spermatophyta</taxon>
        <taxon>Magnoliopsida</taxon>
        <taxon>eudicotyledons</taxon>
        <taxon>Gunneridae</taxon>
        <taxon>Pentapetalae</taxon>
        <taxon>rosids</taxon>
        <taxon>fabids</taxon>
        <taxon>Malpighiales</taxon>
        <taxon>Salicaceae</taxon>
        <taxon>Saliceae</taxon>
        <taxon>Salix</taxon>
    </lineage>
</organism>
<dbReference type="InterPro" id="IPR000863">
    <property type="entry name" value="Sulfotransferase_dom"/>
</dbReference>
<feature type="domain" description="Sulfotransferase" evidence="3">
    <location>
        <begin position="94"/>
        <end position="308"/>
    </location>
</feature>
<dbReference type="EMBL" id="CAADRP010000001">
    <property type="protein sequence ID" value="VFU19888.1"/>
    <property type="molecule type" value="Genomic_DNA"/>
</dbReference>
<dbReference type="InterPro" id="IPR041469">
    <property type="entry name" value="Subtilisin-like_FN3"/>
</dbReference>
<protein>
    <recommendedName>
        <fullName evidence="6">Sulfotransferase</fullName>
    </recommendedName>
</protein>
<comment type="similarity">
    <text evidence="1">Belongs to the sulfotransferase 1 family.</text>
</comment>
<evidence type="ECO:0000256" key="1">
    <source>
        <dbReference type="ARBA" id="ARBA00005771"/>
    </source>
</evidence>
<gene>
    <name evidence="5" type="ORF">SVIM_LOCUS1227</name>
</gene>
<dbReference type="GO" id="GO:0008146">
    <property type="term" value="F:sulfotransferase activity"/>
    <property type="evidence" value="ECO:0007669"/>
    <property type="project" value="InterPro"/>
</dbReference>
<name>A0A6N2JWB1_SALVM</name>
<evidence type="ECO:0000259" key="3">
    <source>
        <dbReference type="Pfam" id="PF00685"/>
    </source>
</evidence>
<dbReference type="Gene3D" id="3.40.50.300">
    <property type="entry name" value="P-loop containing nucleotide triphosphate hydrolases"/>
    <property type="match status" value="2"/>
</dbReference>
<feature type="domain" description="Sulfotransferase" evidence="3">
    <location>
        <begin position="612"/>
        <end position="856"/>
    </location>
</feature>
<evidence type="ECO:0008006" key="6">
    <source>
        <dbReference type="Google" id="ProtNLM"/>
    </source>
</evidence>
<keyword evidence="2" id="KW-0808">Transferase</keyword>